<accession>A0AAD6U9X8</accession>
<dbReference type="Gene3D" id="3.40.50.1820">
    <property type="entry name" value="alpha/beta hydrolase"/>
    <property type="match status" value="1"/>
</dbReference>
<protein>
    <recommendedName>
        <fullName evidence="2">AB hydrolase-1 domain-containing protein</fullName>
    </recommendedName>
</protein>
<dbReference type="PANTHER" id="PTHR43037">
    <property type="entry name" value="UNNAMED PRODUCT-RELATED"/>
    <property type="match status" value="1"/>
</dbReference>
<proteinExistence type="predicted"/>
<dbReference type="InterPro" id="IPR029058">
    <property type="entry name" value="AB_hydrolase_fold"/>
</dbReference>
<name>A0AAD6U9X8_9AGAR</name>
<evidence type="ECO:0000313" key="3">
    <source>
        <dbReference type="EMBL" id="KAJ7090213.1"/>
    </source>
</evidence>
<evidence type="ECO:0000313" key="4">
    <source>
        <dbReference type="Proteomes" id="UP001222325"/>
    </source>
</evidence>
<dbReference type="Pfam" id="PF00561">
    <property type="entry name" value="Abhydrolase_1"/>
    <property type="match status" value="1"/>
</dbReference>
<reference evidence="3" key="1">
    <citation type="submission" date="2023-03" db="EMBL/GenBank/DDBJ databases">
        <title>Massive genome expansion in bonnet fungi (Mycena s.s.) driven by repeated elements and novel gene families across ecological guilds.</title>
        <authorList>
            <consortium name="Lawrence Berkeley National Laboratory"/>
            <person name="Harder C.B."/>
            <person name="Miyauchi S."/>
            <person name="Viragh M."/>
            <person name="Kuo A."/>
            <person name="Thoen E."/>
            <person name="Andreopoulos B."/>
            <person name="Lu D."/>
            <person name="Skrede I."/>
            <person name="Drula E."/>
            <person name="Henrissat B."/>
            <person name="Morin E."/>
            <person name="Kohler A."/>
            <person name="Barry K."/>
            <person name="LaButti K."/>
            <person name="Morin E."/>
            <person name="Salamov A."/>
            <person name="Lipzen A."/>
            <person name="Mereny Z."/>
            <person name="Hegedus B."/>
            <person name="Baldrian P."/>
            <person name="Stursova M."/>
            <person name="Weitz H."/>
            <person name="Taylor A."/>
            <person name="Grigoriev I.V."/>
            <person name="Nagy L.G."/>
            <person name="Martin F."/>
            <person name="Kauserud H."/>
        </authorList>
    </citation>
    <scope>NUCLEOTIDE SEQUENCE</scope>
    <source>
        <strain evidence="3">CBHHK173m</strain>
    </source>
</reference>
<keyword evidence="4" id="KW-1185">Reference proteome</keyword>
<evidence type="ECO:0000259" key="2">
    <source>
        <dbReference type="Pfam" id="PF00561"/>
    </source>
</evidence>
<dbReference type="EMBL" id="JARJCN010000022">
    <property type="protein sequence ID" value="KAJ7090213.1"/>
    <property type="molecule type" value="Genomic_DNA"/>
</dbReference>
<dbReference type="InterPro" id="IPR000073">
    <property type="entry name" value="AB_hydrolase_1"/>
</dbReference>
<dbReference type="InterPro" id="IPR050955">
    <property type="entry name" value="Plant_Biomass_Hydrol_Est"/>
</dbReference>
<dbReference type="AlphaFoldDB" id="A0AAD6U9X8"/>
<evidence type="ECO:0000256" key="1">
    <source>
        <dbReference type="ARBA" id="ARBA00022729"/>
    </source>
</evidence>
<organism evidence="3 4">
    <name type="scientific">Mycena belliarum</name>
    <dbReference type="NCBI Taxonomy" id="1033014"/>
    <lineage>
        <taxon>Eukaryota</taxon>
        <taxon>Fungi</taxon>
        <taxon>Dikarya</taxon>
        <taxon>Basidiomycota</taxon>
        <taxon>Agaricomycotina</taxon>
        <taxon>Agaricomycetes</taxon>
        <taxon>Agaricomycetidae</taxon>
        <taxon>Agaricales</taxon>
        <taxon>Marasmiineae</taxon>
        <taxon>Mycenaceae</taxon>
        <taxon>Mycena</taxon>
    </lineage>
</organism>
<dbReference type="PANTHER" id="PTHR43037:SF4">
    <property type="entry name" value="PEPTIDASE S9 PROLYL OLIGOPEPTIDASE CATALYTIC DOMAIN-CONTAINING PROTEIN"/>
    <property type="match status" value="1"/>
</dbReference>
<dbReference type="SUPFAM" id="SSF53474">
    <property type="entry name" value="alpha/beta-Hydrolases"/>
    <property type="match status" value="1"/>
</dbReference>
<keyword evidence="1" id="KW-0732">Signal</keyword>
<gene>
    <name evidence="3" type="ORF">B0H15DRAFT_779111</name>
</gene>
<comment type="caution">
    <text evidence="3">The sequence shown here is derived from an EMBL/GenBank/DDBJ whole genome shotgun (WGS) entry which is preliminary data.</text>
</comment>
<feature type="domain" description="AB hydrolase-1" evidence="2">
    <location>
        <begin position="368"/>
        <end position="478"/>
    </location>
</feature>
<sequence>MQTPLLVPQPWKVQLARDWDVLGPFPTHAREQQFISPSFPVNVSEPLDFTSTWPSSYADGGRVGWTKTQATLEGDLKVSFPNIRWSDLRATEGWAALQHHAVLHTTITLFPPSKHNPESVPPRLLVQLIQGSYITIVPASHSQVLSPPEWHAGNIYAMERTLPRAIDLPSPPSLTSPTTYHAFVSGDYEAGIRLFGDPKRDAPTQNIKLTIEVESPSESANLESTQDVICDFVDGYAFGDAIGLGVRSLGGWWTVTDAVLAFKSEGFQVEMLRPTKLGPSQTRIVPLRIIQTAPFLKPRLEIKLTLTADTGAKSLTLSAVINLKQLPRWSEEALSAISGSYFYAQEMPTVFAAFPPLLENLPEEKPRPPILCLHGAGVDIISETFWIDALPRQTHSWLITPSGRTSWGLDWHGPSAQDAWGSVDALFTILDANHAWHPRRLTRGTPVVLMGHSNGGQGAWYLASRFPDRVLGVVPAAAYIKSQAYVPLIISAHFIDPAVRAILESSLTPDDNDLFLSNLVDTPVLAVHGGSDENVPVWHSREAVSVLQAWNAAANVTFREDAQKPHWYSSVLKNDRVQQFLNNLLTSSFSRVRSNRFTLTVAVPAESGSMHGWKIERLRVPGHLARLTVHSLDDKLHVVTSNVDRFTLLADMWNIESFYVDNNLVAVTPESLHSGVLAFESDGRRGWKGPQVSARIQSFLSTTAPFRLIPLDNSNSRDLSLALRIAHDLNAYHRLDAEIVPDYGGARDLQDCVGNILIIGDAGSPFLPDLLNSSKTPFQMEHKRLMLRDTTLDESGLGILFLHPHPENMSGRMLFLLSTDASGLERAGRLFPIRTGVTVPDWLITSNRADQTGAGGVIGAG</sequence>
<dbReference type="Proteomes" id="UP001222325">
    <property type="component" value="Unassembled WGS sequence"/>
</dbReference>